<dbReference type="PROSITE" id="PS51180">
    <property type="entry name" value="BRO1"/>
    <property type="match status" value="1"/>
</dbReference>
<protein>
    <recommendedName>
        <fullName evidence="1">BRO1 domain-containing protein</fullName>
    </recommendedName>
</protein>
<dbReference type="Pfam" id="PF03097">
    <property type="entry name" value="BRO1"/>
    <property type="match status" value="1"/>
</dbReference>
<evidence type="ECO:0000313" key="2">
    <source>
        <dbReference type="EMBL" id="VDN12314.1"/>
    </source>
</evidence>
<dbReference type="GO" id="GO:0043328">
    <property type="term" value="P:protein transport to vacuole involved in ubiquitin-dependent protein catabolic process via the multivesicular body sorting pathway"/>
    <property type="evidence" value="ECO:0007669"/>
    <property type="project" value="TreeGrafter"/>
</dbReference>
<sequence length="273" mass="30076">MSLEQRVPMTNQDVAIPFKWYDCFCSQSMFSRDSMKGYTAGFERCCMIFNLAAVHSQIAAGQNIHDDDGLRTAAKSFQAAAGMFEYVKVNLPSFYSESPTWDMCSECLTAFSEIMLAQAQESFFIKAEQDAMKAGVVAKLANQAASFYNDALKTVSLSSIKPYMPREWASTVSFKAGLMEAYAEYYRGVAAGEEQKYGEQIARFTSLPTIGFAVLAKKTPVQLPLSGQAPKDRFTALVPMAVHSALAAAEAVRQTMISVEIGRLREASDLCNR</sequence>
<name>A0A3P7L709_DIBLA</name>
<dbReference type="GO" id="GO:0005768">
    <property type="term" value="C:endosome"/>
    <property type="evidence" value="ECO:0007669"/>
    <property type="project" value="TreeGrafter"/>
</dbReference>
<reference evidence="2 3" key="1">
    <citation type="submission" date="2018-11" db="EMBL/GenBank/DDBJ databases">
        <authorList>
            <consortium name="Pathogen Informatics"/>
        </authorList>
    </citation>
    <scope>NUCLEOTIDE SEQUENCE [LARGE SCALE GENOMIC DNA]</scope>
</reference>
<dbReference type="PANTHER" id="PTHR23030:SF39">
    <property type="entry name" value="PROGRAMMED CELL DEATH 6-INTERACTING PROTEIN"/>
    <property type="match status" value="1"/>
</dbReference>
<feature type="domain" description="BRO1" evidence="1">
    <location>
        <begin position="1"/>
        <end position="273"/>
    </location>
</feature>
<proteinExistence type="predicted"/>
<dbReference type="Gene3D" id="1.20.120.560">
    <property type="entry name" value="alix/aip1 in complex with the ypdl late domain"/>
    <property type="match status" value="1"/>
</dbReference>
<gene>
    <name evidence="2" type="ORF">DILT_LOCUS8145</name>
</gene>
<dbReference type="EMBL" id="UYRU01053592">
    <property type="protein sequence ID" value="VDN12314.1"/>
    <property type="molecule type" value="Genomic_DNA"/>
</dbReference>
<evidence type="ECO:0000313" key="3">
    <source>
        <dbReference type="Proteomes" id="UP000281553"/>
    </source>
</evidence>
<organism evidence="2 3">
    <name type="scientific">Dibothriocephalus latus</name>
    <name type="common">Fish tapeworm</name>
    <name type="synonym">Diphyllobothrium latum</name>
    <dbReference type="NCBI Taxonomy" id="60516"/>
    <lineage>
        <taxon>Eukaryota</taxon>
        <taxon>Metazoa</taxon>
        <taxon>Spiralia</taxon>
        <taxon>Lophotrochozoa</taxon>
        <taxon>Platyhelminthes</taxon>
        <taxon>Cestoda</taxon>
        <taxon>Eucestoda</taxon>
        <taxon>Diphyllobothriidea</taxon>
        <taxon>Diphyllobothriidae</taxon>
        <taxon>Dibothriocephalus</taxon>
    </lineage>
</organism>
<dbReference type="Gene3D" id="1.25.40.280">
    <property type="entry name" value="alix/aip1 like domains"/>
    <property type="match status" value="1"/>
</dbReference>
<dbReference type="SMART" id="SM01041">
    <property type="entry name" value="BRO1"/>
    <property type="match status" value="1"/>
</dbReference>
<evidence type="ECO:0000259" key="1">
    <source>
        <dbReference type="PROSITE" id="PS51180"/>
    </source>
</evidence>
<dbReference type="OrthoDB" id="2141925at2759"/>
<accession>A0A3P7L709</accession>
<dbReference type="InterPro" id="IPR004328">
    <property type="entry name" value="BRO1_dom"/>
</dbReference>
<dbReference type="PANTHER" id="PTHR23030">
    <property type="entry name" value="PCD6 INTERACTING PROTEIN-RELATED"/>
    <property type="match status" value="1"/>
</dbReference>
<dbReference type="InterPro" id="IPR038499">
    <property type="entry name" value="BRO1_sf"/>
</dbReference>
<keyword evidence="3" id="KW-1185">Reference proteome</keyword>
<dbReference type="Proteomes" id="UP000281553">
    <property type="component" value="Unassembled WGS sequence"/>
</dbReference>
<dbReference type="AlphaFoldDB" id="A0A3P7L709"/>